<accession>A0AAV9P0X1</accession>
<evidence type="ECO:0000313" key="2">
    <source>
        <dbReference type="EMBL" id="KAK5164949.1"/>
    </source>
</evidence>
<evidence type="ECO:0000259" key="1">
    <source>
        <dbReference type="Pfam" id="PF18585"/>
    </source>
</evidence>
<dbReference type="GeneID" id="89930944"/>
<sequence length="137" mass="14962">MPSTDGGFMQHPQNAIIIDNGVNCVACRSYHPVGSCPLKLAGVETCNLCGMAHFGSARVCPHIQSETQVRQMLEALKHSNEPEHIIYAAKKYLKGLKGSLVQIKKQKEARSFAAREVQMGAQYQRARGPLLGGVGWD</sequence>
<organism evidence="2 3">
    <name type="scientific">Saxophila tyrrhenica</name>
    <dbReference type="NCBI Taxonomy" id="1690608"/>
    <lineage>
        <taxon>Eukaryota</taxon>
        <taxon>Fungi</taxon>
        <taxon>Dikarya</taxon>
        <taxon>Ascomycota</taxon>
        <taxon>Pezizomycotina</taxon>
        <taxon>Dothideomycetes</taxon>
        <taxon>Dothideomycetidae</taxon>
        <taxon>Mycosphaerellales</taxon>
        <taxon>Extremaceae</taxon>
        <taxon>Saxophila</taxon>
    </lineage>
</organism>
<protein>
    <recommendedName>
        <fullName evidence="1">Mit1 C-terminal Zn finger 2 domain-containing protein</fullName>
    </recommendedName>
</protein>
<dbReference type="RefSeq" id="XP_064655145.1">
    <property type="nucleotide sequence ID" value="XM_064806840.1"/>
</dbReference>
<dbReference type="AlphaFoldDB" id="A0AAV9P0X1"/>
<reference evidence="2 3" key="1">
    <citation type="submission" date="2023-08" db="EMBL/GenBank/DDBJ databases">
        <title>Black Yeasts Isolated from many extreme environments.</title>
        <authorList>
            <person name="Coleine C."/>
            <person name="Stajich J.E."/>
            <person name="Selbmann L."/>
        </authorList>
    </citation>
    <scope>NUCLEOTIDE SEQUENCE [LARGE SCALE GENOMIC DNA]</scope>
    <source>
        <strain evidence="2 3">CCFEE 5935</strain>
    </source>
</reference>
<comment type="caution">
    <text evidence="2">The sequence shown here is derived from an EMBL/GenBank/DDBJ whole genome shotgun (WGS) entry which is preliminary data.</text>
</comment>
<dbReference type="InterPro" id="IPR040934">
    <property type="entry name" value="Znf-CCCH_6"/>
</dbReference>
<proteinExistence type="predicted"/>
<evidence type="ECO:0000313" key="3">
    <source>
        <dbReference type="Proteomes" id="UP001337655"/>
    </source>
</evidence>
<dbReference type="Pfam" id="PF18585">
    <property type="entry name" value="zf-CCCH_6"/>
    <property type="match status" value="1"/>
</dbReference>
<dbReference type="Proteomes" id="UP001337655">
    <property type="component" value="Unassembled WGS sequence"/>
</dbReference>
<gene>
    <name evidence="2" type="ORF">LTR77_009614</name>
</gene>
<dbReference type="EMBL" id="JAVRRT010000018">
    <property type="protein sequence ID" value="KAK5164949.1"/>
    <property type="molecule type" value="Genomic_DNA"/>
</dbReference>
<name>A0AAV9P0X1_9PEZI</name>
<feature type="domain" description="Mit1 C-terminal Zn finger 2" evidence="1">
    <location>
        <begin position="44"/>
        <end position="95"/>
    </location>
</feature>
<keyword evidence="3" id="KW-1185">Reference proteome</keyword>